<accession>A0ABT3TAL4</accession>
<dbReference type="Proteomes" id="UP001143304">
    <property type="component" value="Unassembled WGS sequence"/>
</dbReference>
<dbReference type="PANTHER" id="PTHR12304:SF4">
    <property type="entry name" value="URIDINE NUCLEOSIDASE"/>
    <property type="match status" value="1"/>
</dbReference>
<dbReference type="Gene3D" id="3.90.245.10">
    <property type="entry name" value="Ribonucleoside hydrolase-like"/>
    <property type="match status" value="1"/>
</dbReference>
<dbReference type="InterPro" id="IPR001910">
    <property type="entry name" value="Inosine/uridine_hydrolase_dom"/>
</dbReference>
<dbReference type="InterPro" id="IPR036452">
    <property type="entry name" value="Ribo_hydro-like"/>
</dbReference>
<protein>
    <recommendedName>
        <fullName evidence="3">Inosine/uridine-preferring nucleoside hydrolase domain-containing protein</fullName>
    </recommendedName>
</protein>
<evidence type="ECO:0000256" key="2">
    <source>
        <dbReference type="ARBA" id="ARBA00023295"/>
    </source>
</evidence>
<dbReference type="SUPFAM" id="SSF53590">
    <property type="entry name" value="Nucleoside hydrolase"/>
    <property type="match status" value="1"/>
</dbReference>
<keyword evidence="2" id="KW-0326">Glycosidase</keyword>
<comment type="caution">
    <text evidence="4">The sequence shown here is derived from an EMBL/GenBank/DDBJ whole genome shotgun (WGS) entry which is preliminary data.</text>
</comment>
<gene>
    <name evidence="4" type="ORF">EYC82_16070</name>
</gene>
<evidence type="ECO:0000256" key="1">
    <source>
        <dbReference type="ARBA" id="ARBA00022801"/>
    </source>
</evidence>
<evidence type="ECO:0000313" key="5">
    <source>
        <dbReference type="Proteomes" id="UP001143304"/>
    </source>
</evidence>
<dbReference type="InterPro" id="IPR023186">
    <property type="entry name" value="IUNH"/>
</dbReference>
<dbReference type="PANTHER" id="PTHR12304">
    <property type="entry name" value="INOSINE-URIDINE PREFERRING NUCLEOSIDE HYDROLASE"/>
    <property type="match status" value="1"/>
</dbReference>
<name>A0ABT3TAL4_9GAMM</name>
<evidence type="ECO:0000259" key="3">
    <source>
        <dbReference type="Pfam" id="PF01156"/>
    </source>
</evidence>
<evidence type="ECO:0000313" key="4">
    <source>
        <dbReference type="EMBL" id="MCX2978875.1"/>
    </source>
</evidence>
<keyword evidence="1" id="KW-0378">Hydrolase</keyword>
<reference evidence="4" key="1">
    <citation type="submission" date="2019-02" db="EMBL/GenBank/DDBJ databases">
        <authorList>
            <person name="Li S.-H."/>
        </authorList>
    </citation>
    <scope>NUCLEOTIDE SEQUENCE</scope>
    <source>
        <strain evidence="4">IMCC11814</strain>
    </source>
</reference>
<dbReference type="EMBL" id="SHNO01000001">
    <property type="protein sequence ID" value="MCX2978875.1"/>
    <property type="molecule type" value="Genomic_DNA"/>
</dbReference>
<keyword evidence="5" id="KW-1185">Reference proteome</keyword>
<dbReference type="PROSITE" id="PS51257">
    <property type="entry name" value="PROKAR_LIPOPROTEIN"/>
    <property type="match status" value="1"/>
</dbReference>
<proteinExistence type="predicted"/>
<sequence length="385" mass="41112">MKKGRLTLPIPEAIVVKLCVLKLVLLSLVSIVIGCSSSNSANPASVLIFSTDYGLGVINGATNGPDRHAADTDDAYAVTLALQANLDIQGIITSFGNNKAQPSFESARRGLAILGFDKDILRIGAEGFLDALPVRFEPLGGEPAVFCVNDGVRLMRDVLDTNASGMVTLIALGPFTDIACLQRAFPDSFNKLREIVGLVGSRDGKPVLQGIDVVDFNFAMDPTALGLVLQQTEVAFTAIMFEVSQFGILPTGVIDYWAAGGASLEQQFYGQASQAHAQYWSAIFSQTDGQALFDAHTIFYLLNPQLYMCTDNMHGAAVVGGYPDTSAATTKNFFTVTPEPVQRPQDATVYTGTVRGCTSFVDPDSVTLLEESVQASVKRYQGADS</sequence>
<organism evidence="4 5">
    <name type="scientific">Candidatus Marimicrobium litorale</name>
    <dbReference type="NCBI Taxonomy" id="2518991"/>
    <lineage>
        <taxon>Bacteria</taxon>
        <taxon>Pseudomonadati</taxon>
        <taxon>Pseudomonadota</taxon>
        <taxon>Gammaproteobacteria</taxon>
        <taxon>Cellvibrionales</taxon>
        <taxon>Halieaceae</taxon>
        <taxon>Marimicrobium</taxon>
    </lineage>
</organism>
<feature type="domain" description="Inosine/uridine-preferring nucleoside hydrolase" evidence="3">
    <location>
        <begin position="72"/>
        <end position="315"/>
    </location>
</feature>
<dbReference type="Pfam" id="PF01156">
    <property type="entry name" value="IU_nuc_hydro"/>
    <property type="match status" value="1"/>
</dbReference>